<dbReference type="PANTHER" id="PTHR48075:SF5">
    <property type="entry name" value="3-HYDROXYBUTYRYL-COA DEHYDROGENASE"/>
    <property type="match status" value="1"/>
</dbReference>
<dbReference type="InterPro" id="IPR006180">
    <property type="entry name" value="3-OHacyl-CoA_DH_CS"/>
</dbReference>
<dbReference type="Pfam" id="PF00725">
    <property type="entry name" value="3HCDH"/>
    <property type="match status" value="1"/>
</dbReference>
<comment type="similarity">
    <text evidence="1">Belongs to the 3-hydroxyacyl-CoA dehydrogenase family.</text>
</comment>
<dbReference type="InterPro" id="IPR006108">
    <property type="entry name" value="3HC_DH_C"/>
</dbReference>
<dbReference type="EMBL" id="SODV01000001">
    <property type="protein sequence ID" value="TDW99991.1"/>
    <property type="molecule type" value="Genomic_DNA"/>
</dbReference>
<sequence>MSPLSIIVCGAGTMGSGIAAVAARFGHETFLFDLEPAALSKAAQGIKASWQGLVDKGKMSAEEKAAAEKRLHLCSEVPAAGADLVIEAIVERLDAKIQLFQSLRASKDTIFASNTSSLSINSLQDALPEPGRVAGLHFFNPAPVMKLVEVVAGSKTDPAVVETLERLVRSWDKVPVVCKDAPGFIVNRVARPYYLEALRLAEAGVGDFATIDRLLESTGFKMGPFRLMDLIGNDINLAVTRSLYTALQHAPRFTPSPLQEALVSRGDLGRKTGQGYYAYV</sequence>
<feature type="binding site" evidence="5">
    <location>
        <position position="116"/>
    </location>
    <ligand>
        <name>CoA</name>
        <dbReference type="ChEBI" id="CHEBI:57287"/>
    </ligand>
</feature>
<evidence type="ECO:0000256" key="5">
    <source>
        <dbReference type="PIRSR" id="PIRSR000105-3"/>
    </source>
</evidence>
<feature type="site" description="Important for catalytic activity" evidence="3">
    <location>
        <position position="137"/>
    </location>
</feature>
<evidence type="ECO:0000256" key="1">
    <source>
        <dbReference type="ARBA" id="ARBA00009463"/>
    </source>
</evidence>
<feature type="binding site" evidence="4">
    <location>
        <position position="140"/>
    </location>
    <ligand>
        <name>NAD(+)</name>
        <dbReference type="ChEBI" id="CHEBI:57540"/>
    </ligand>
</feature>
<feature type="binding site" evidence="4">
    <location>
        <position position="96"/>
    </location>
    <ligand>
        <name>NAD(+)</name>
        <dbReference type="ChEBI" id="CHEBI:57540"/>
    </ligand>
</feature>
<evidence type="ECO:0000259" key="6">
    <source>
        <dbReference type="Pfam" id="PF00725"/>
    </source>
</evidence>
<dbReference type="FunFam" id="3.40.50.720:FF:000009">
    <property type="entry name" value="Fatty oxidation complex, alpha subunit"/>
    <property type="match status" value="1"/>
</dbReference>
<dbReference type="GO" id="GO:0006635">
    <property type="term" value="P:fatty acid beta-oxidation"/>
    <property type="evidence" value="ECO:0007669"/>
    <property type="project" value="TreeGrafter"/>
</dbReference>
<dbReference type="PIRSF" id="PIRSF000105">
    <property type="entry name" value="HCDH"/>
    <property type="match status" value="1"/>
</dbReference>
<dbReference type="RefSeq" id="WP_133991166.1">
    <property type="nucleotide sequence ID" value="NZ_SODV01000001.1"/>
</dbReference>
<dbReference type="InterPro" id="IPR008927">
    <property type="entry name" value="6-PGluconate_DH-like_C_sf"/>
</dbReference>
<dbReference type="SUPFAM" id="SSF48179">
    <property type="entry name" value="6-phosphogluconate dehydrogenase C-terminal domain-like"/>
    <property type="match status" value="1"/>
</dbReference>
<evidence type="ECO:0000313" key="9">
    <source>
        <dbReference type="Proteomes" id="UP000294498"/>
    </source>
</evidence>
<organism evidence="8 9">
    <name type="scientific">Dinghuibacter silviterrae</name>
    <dbReference type="NCBI Taxonomy" id="1539049"/>
    <lineage>
        <taxon>Bacteria</taxon>
        <taxon>Pseudomonadati</taxon>
        <taxon>Bacteroidota</taxon>
        <taxon>Chitinophagia</taxon>
        <taxon>Chitinophagales</taxon>
        <taxon>Chitinophagaceae</taxon>
        <taxon>Dinghuibacter</taxon>
    </lineage>
</organism>
<dbReference type="GO" id="GO:0008691">
    <property type="term" value="F:3-hydroxybutyryl-CoA dehydrogenase activity"/>
    <property type="evidence" value="ECO:0007669"/>
    <property type="project" value="TreeGrafter"/>
</dbReference>
<comment type="caution">
    <text evidence="8">The sequence shown here is derived from an EMBL/GenBank/DDBJ whole genome shotgun (WGS) entry which is preliminary data.</text>
</comment>
<evidence type="ECO:0000256" key="3">
    <source>
        <dbReference type="PIRSR" id="PIRSR000105-1"/>
    </source>
</evidence>
<evidence type="ECO:0000256" key="4">
    <source>
        <dbReference type="PIRSR" id="PIRSR000105-2"/>
    </source>
</evidence>
<keyword evidence="2" id="KW-0560">Oxidoreductase</keyword>
<feature type="binding site" evidence="4">
    <location>
        <begin position="10"/>
        <end position="15"/>
    </location>
    <ligand>
        <name>NAD(+)</name>
        <dbReference type="ChEBI" id="CHEBI:57540"/>
    </ligand>
</feature>
<dbReference type="Pfam" id="PF02737">
    <property type="entry name" value="3HCDH_N"/>
    <property type="match status" value="1"/>
</dbReference>
<dbReference type="PANTHER" id="PTHR48075">
    <property type="entry name" value="3-HYDROXYACYL-COA DEHYDROGENASE FAMILY PROTEIN"/>
    <property type="match status" value="1"/>
</dbReference>
<reference evidence="8 9" key="1">
    <citation type="submission" date="2019-03" db="EMBL/GenBank/DDBJ databases">
        <title>Genomic Encyclopedia of Type Strains, Phase IV (KMG-IV): sequencing the most valuable type-strain genomes for metagenomic binning, comparative biology and taxonomic classification.</title>
        <authorList>
            <person name="Goeker M."/>
        </authorList>
    </citation>
    <scope>NUCLEOTIDE SEQUENCE [LARGE SCALE GENOMIC DNA]</scope>
    <source>
        <strain evidence="8 9">DSM 100059</strain>
    </source>
</reference>
<evidence type="ECO:0000313" key="8">
    <source>
        <dbReference type="EMBL" id="TDW99991.1"/>
    </source>
</evidence>
<dbReference type="InterPro" id="IPR006176">
    <property type="entry name" value="3-OHacyl-CoA_DH_NAD-bd"/>
</dbReference>
<feature type="binding site" evidence="4">
    <location>
        <position position="271"/>
    </location>
    <ligand>
        <name>NAD(+)</name>
        <dbReference type="ChEBI" id="CHEBI:57540"/>
    </ligand>
</feature>
<feature type="binding site" evidence="4">
    <location>
        <position position="116"/>
    </location>
    <ligand>
        <name>NAD(+)</name>
        <dbReference type="ChEBI" id="CHEBI:57540"/>
    </ligand>
</feature>
<keyword evidence="4" id="KW-0520">NAD</keyword>
<evidence type="ECO:0000259" key="7">
    <source>
        <dbReference type="Pfam" id="PF02737"/>
    </source>
</evidence>
<dbReference type="SUPFAM" id="SSF51735">
    <property type="entry name" value="NAD(P)-binding Rossmann-fold domains"/>
    <property type="match status" value="1"/>
</dbReference>
<feature type="domain" description="3-hydroxyacyl-CoA dehydrogenase NAD binding" evidence="7">
    <location>
        <begin position="6"/>
        <end position="180"/>
    </location>
</feature>
<dbReference type="InterPro" id="IPR022694">
    <property type="entry name" value="3-OHacyl-CoA_DH"/>
</dbReference>
<dbReference type="Gene3D" id="1.10.1040.10">
    <property type="entry name" value="N-(1-d-carboxylethyl)-l-norvaline Dehydrogenase, domain 2"/>
    <property type="match status" value="1"/>
</dbReference>
<protein>
    <submittedName>
        <fullName evidence="8">3-hydroxybutyryl-CoA dehydrogenase</fullName>
    </submittedName>
</protein>
<proteinExistence type="inferred from homology"/>
<feature type="binding site" evidence="4">
    <location>
        <position position="33"/>
    </location>
    <ligand>
        <name>NAD(+)</name>
        <dbReference type="ChEBI" id="CHEBI:57540"/>
    </ligand>
</feature>
<feature type="binding site" evidence="4">
    <location>
        <position position="91"/>
    </location>
    <ligand>
        <name>NAD(+)</name>
        <dbReference type="ChEBI" id="CHEBI:57540"/>
    </ligand>
</feature>
<feature type="domain" description="3-hydroxyacyl-CoA dehydrogenase C-terminal" evidence="6">
    <location>
        <begin position="183"/>
        <end position="279"/>
    </location>
</feature>
<accession>A0A4R8DPI1</accession>
<dbReference type="GO" id="GO:0070403">
    <property type="term" value="F:NAD+ binding"/>
    <property type="evidence" value="ECO:0007669"/>
    <property type="project" value="InterPro"/>
</dbReference>
<dbReference type="AlphaFoldDB" id="A0A4R8DPI1"/>
<keyword evidence="9" id="KW-1185">Reference proteome</keyword>
<feature type="binding site" evidence="5">
    <location>
        <position position="56"/>
    </location>
    <ligand>
        <name>CoA</name>
        <dbReference type="ChEBI" id="CHEBI:57287"/>
    </ligand>
</feature>
<dbReference type="InterPro" id="IPR013328">
    <property type="entry name" value="6PGD_dom2"/>
</dbReference>
<feature type="binding site" evidence="5">
    <location>
        <position position="49"/>
    </location>
    <ligand>
        <name>CoA</name>
        <dbReference type="ChEBI" id="CHEBI:57287"/>
    </ligand>
</feature>
<dbReference type="OrthoDB" id="9771883at2"/>
<gene>
    <name evidence="8" type="ORF">EDB95_1008</name>
</gene>
<dbReference type="Gene3D" id="3.40.50.720">
    <property type="entry name" value="NAD(P)-binding Rossmann-like Domain"/>
    <property type="match status" value="1"/>
</dbReference>
<evidence type="ECO:0000256" key="2">
    <source>
        <dbReference type="ARBA" id="ARBA00023002"/>
    </source>
</evidence>
<dbReference type="Proteomes" id="UP000294498">
    <property type="component" value="Unassembled WGS sequence"/>
</dbReference>
<name>A0A4R8DPI1_9BACT</name>
<dbReference type="InterPro" id="IPR036291">
    <property type="entry name" value="NAD(P)-bd_dom_sf"/>
</dbReference>
<dbReference type="PROSITE" id="PS00067">
    <property type="entry name" value="3HCDH"/>
    <property type="match status" value="1"/>
</dbReference>